<dbReference type="GO" id="GO:0032196">
    <property type="term" value="P:transposition"/>
    <property type="evidence" value="ECO:0007669"/>
    <property type="project" value="UniProtKB-KW"/>
</dbReference>
<evidence type="ECO:0000313" key="8">
    <source>
        <dbReference type="Proteomes" id="UP000238415"/>
    </source>
</evidence>
<dbReference type="GO" id="GO:0003677">
    <property type="term" value="F:DNA binding"/>
    <property type="evidence" value="ECO:0007669"/>
    <property type="project" value="UniProtKB-KW"/>
</dbReference>
<dbReference type="InterPro" id="IPR017894">
    <property type="entry name" value="HTH_IS21_transposase_type"/>
</dbReference>
<dbReference type="GO" id="GO:0000150">
    <property type="term" value="F:DNA strand exchange activity"/>
    <property type="evidence" value="ECO:0007669"/>
    <property type="project" value="InterPro"/>
</dbReference>
<keyword evidence="8" id="KW-1185">Reference proteome</keyword>
<dbReference type="InterPro" id="IPR054353">
    <property type="entry name" value="IstA-like_C"/>
</dbReference>
<dbReference type="PANTHER" id="PTHR35004">
    <property type="entry name" value="TRANSPOSASE RV3428C-RELATED"/>
    <property type="match status" value="1"/>
</dbReference>
<protein>
    <submittedName>
        <fullName evidence="7">Integrase core domain protein</fullName>
    </submittedName>
</protein>
<keyword evidence="3" id="KW-0238">DNA-binding</keyword>
<dbReference type="InterPro" id="IPR001584">
    <property type="entry name" value="Integrase_cat-core"/>
</dbReference>
<dbReference type="Gene3D" id="1.10.10.60">
    <property type="entry name" value="Homeodomain-like"/>
    <property type="match status" value="1"/>
</dbReference>
<comment type="caution">
    <text evidence="7">The sequence shown here is derived from an EMBL/GenBank/DDBJ whole genome shotgun (WGS) entry which is preliminary data.</text>
</comment>
<dbReference type="Pfam" id="PF22483">
    <property type="entry name" value="Mu-transpos_C_2"/>
    <property type="match status" value="1"/>
</dbReference>
<comment type="similarity">
    <text evidence="1">Belongs to the transposase IS21/IS408/IS1162 family.</text>
</comment>
<dbReference type="RefSeq" id="WP_106006222.1">
    <property type="nucleotide sequence ID" value="NZ_CP136419.1"/>
</dbReference>
<dbReference type="PROSITE" id="PS50994">
    <property type="entry name" value="INTEGRASE"/>
    <property type="match status" value="1"/>
</dbReference>
<keyword evidence="2" id="KW-0815">Transposition</keyword>
<dbReference type="InterPro" id="IPR012337">
    <property type="entry name" value="RNaseH-like_sf"/>
</dbReference>
<dbReference type="PROSITE" id="PS50531">
    <property type="entry name" value="HTH_IS21"/>
    <property type="match status" value="1"/>
</dbReference>
<reference evidence="7 8" key="1">
    <citation type="submission" date="2018-03" db="EMBL/GenBank/DDBJ databases">
        <title>Genome sequence of Moorella humiferrea DSM 23265.</title>
        <authorList>
            <person name="Poehlein A."/>
            <person name="Daniel R."/>
        </authorList>
    </citation>
    <scope>NUCLEOTIDE SEQUENCE [LARGE SCALE GENOMIC DNA]</scope>
    <source>
        <strain evidence="7 8">DSM 23265</strain>
    </source>
</reference>
<dbReference type="InterPro" id="IPR006120">
    <property type="entry name" value="Resolvase_HTH_dom"/>
</dbReference>
<gene>
    <name evidence="7" type="ORF">MOHU_22970</name>
</gene>
<dbReference type="Pfam" id="PF00665">
    <property type="entry name" value="rve"/>
    <property type="match status" value="1"/>
</dbReference>
<keyword evidence="4" id="KW-0233">DNA recombination</keyword>
<organism evidence="7 8">
    <name type="scientific">Neomoorella humiferrea</name>
    <dbReference type="NCBI Taxonomy" id="676965"/>
    <lineage>
        <taxon>Bacteria</taxon>
        <taxon>Bacillati</taxon>
        <taxon>Bacillota</taxon>
        <taxon>Clostridia</taxon>
        <taxon>Neomoorellales</taxon>
        <taxon>Neomoorellaceae</taxon>
        <taxon>Neomoorella</taxon>
    </lineage>
</organism>
<dbReference type="EMBL" id="PVXM01000054">
    <property type="protein sequence ID" value="PRR69656.1"/>
    <property type="molecule type" value="Genomic_DNA"/>
</dbReference>
<proteinExistence type="inferred from homology"/>
<feature type="domain" description="Integrase catalytic" evidence="6">
    <location>
        <begin position="109"/>
        <end position="282"/>
    </location>
</feature>
<dbReference type="InterPro" id="IPR009057">
    <property type="entry name" value="Homeodomain-like_sf"/>
</dbReference>
<evidence type="ECO:0000259" key="6">
    <source>
        <dbReference type="PROSITE" id="PS50994"/>
    </source>
</evidence>
<sequence length="495" mass="56905">MYKWQRIKALHAQGVGIRQIARDVGVSRNTVRKYLKEAGPPQFKAREYVKELDKFLEEIKIMLAKGYIGTRIYKELKDKGYQGSLASVHRYLRSIKAEDNAAKLATTRVETGPGKQMQYDWKVWTLPVDGKPLKIYLHEVVLSFSRMKFYTFSLSITTADVIRVLVEAIDFFGGYAPELVIDNGKQMVITHQKDGIVRYNDEFLKFCGLYGIQPSACANYRARTKGKVERPFYYVQEHLLRGLEVGDLNEFAVKLSEFQEAYNKRPHSSLGRPPEEMFAEEKGCLLQIPAVEPAFLHHKEPRKVSNDGYISHDGNLYPVPMRYCLRRVWVENIYGRRLKVYDEAGALLGEFDLDLKKQTARPLHPEHETINRQYQEKKLKLRSALVEKFISAFGEDGQRYLEGLRDKNGANLYWHLAEILSYQDIYNREDIIAAIKECLKIGSYHKNSVKRLLEQKAVAPLSYTCDPASVNMPPGKIKRDLSCYALKESEVAAVS</sequence>
<dbReference type="AlphaFoldDB" id="A0A2T0AM19"/>
<dbReference type="PANTHER" id="PTHR35004:SF7">
    <property type="entry name" value="INTEGRASE PROTEIN"/>
    <property type="match status" value="1"/>
</dbReference>
<evidence type="ECO:0000256" key="2">
    <source>
        <dbReference type="ARBA" id="ARBA00022578"/>
    </source>
</evidence>
<evidence type="ECO:0000256" key="3">
    <source>
        <dbReference type="ARBA" id="ARBA00023125"/>
    </source>
</evidence>
<dbReference type="Pfam" id="PF02796">
    <property type="entry name" value="HTH_7"/>
    <property type="match status" value="1"/>
</dbReference>
<dbReference type="NCBIfam" id="NF033546">
    <property type="entry name" value="transpos_IS21"/>
    <property type="match status" value="1"/>
</dbReference>
<evidence type="ECO:0000256" key="1">
    <source>
        <dbReference type="ARBA" id="ARBA00009277"/>
    </source>
</evidence>
<dbReference type="SUPFAM" id="SSF46689">
    <property type="entry name" value="Homeodomain-like"/>
    <property type="match status" value="1"/>
</dbReference>
<accession>A0A2T0AM19</accession>
<evidence type="ECO:0000259" key="5">
    <source>
        <dbReference type="PROSITE" id="PS50531"/>
    </source>
</evidence>
<dbReference type="InterPro" id="IPR036397">
    <property type="entry name" value="RNaseH_sf"/>
</dbReference>
<dbReference type="GO" id="GO:0015074">
    <property type="term" value="P:DNA integration"/>
    <property type="evidence" value="ECO:0007669"/>
    <property type="project" value="InterPro"/>
</dbReference>
<name>A0A2T0AM19_9FIRM</name>
<dbReference type="Proteomes" id="UP000238415">
    <property type="component" value="Unassembled WGS sequence"/>
</dbReference>
<dbReference type="OrthoDB" id="3193769at2"/>
<evidence type="ECO:0000256" key="4">
    <source>
        <dbReference type="ARBA" id="ARBA00023172"/>
    </source>
</evidence>
<feature type="domain" description="HTH IS21-type" evidence="5">
    <location>
        <begin position="2"/>
        <end position="63"/>
    </location>
</feature>
<evidence type="ECO:0000313" key="7">
    <source>
        <dbReference type="EMBL" id="PRR69656.1"/>
    </source>
</evidence>
<dbReference type="SUPFAM" id="SSF53098">
    <property type="entry name" value="Ribonuclease H-like"/>
    <property type="match status" value="1"/>
</dbReference>
<dbReference type="Gene3D" id="3.30.420.10">
    <property type="entry name" value="Ribonuclease H-like superfamily/Ribonuclease H"/>
    <property type="match status" value="1"/>
</dbReference>